<evidence type="ECO:0000259" key="3">
    <source>
        <dbReference type="Pfam" id="PF13778"/>
    </source>
</evidence>
<evidence type="ECO:0000256" key="1">
    <source>
        <dbReference type="ARBA" id="ARBA00022729"/>
    </source>
</evidence>
<comment type="caution">
    <text evidence="4">The sequence shown here is derived from an EMBL/GenBank/DDBJ whole genome shotgun (WGS) entry which is preliminary data.</text>
</comment>
<dbReference type="AlphaFoldDB" id="A0A558HUE1"/>
<accession>A0A558HUE1</accession>
<keyword evidence="1" id="KW-0732">Signal</keyword>
<dbReference type="Pfam" id="PF13778">
    <property type="entry name" value="DUF4174"/>
    <property type="match status" value="1"/>
</dbReference>
<name>A0A558HUE1_9GAMM</name>
<evidence type="ECO:0000313" key="4">
    <source>
        <dbReference type="EMBL" id="TVU72724.1"/>
    </source>
</evidence>
<evidence type="ECO:0000313" key="5">
    <source>
        <dbReference type="Proteomes" id="UP000319941"/>
    </source>
</evidence>
<dbReference type="InterPro" id="IPR025232">
    <property type="entry name" value="DUF4174"/>
</dbReference>
<proteinExistence type="predicted"/>
<dbReference type="OrthoDB" id="7362103at2"/>
<dbReference type="STRING" id="553385.GCA_000591415_01956"/>
<organism evidence="4 5">
    <name type="scientific">Cobetia crustatorum</name>
    <dbReference type="NCBI Taxonomy" id="553385"/>
    <lineage>
        <taxon>Bacteria</taxon>
        <taxon>Pseudomonadati</taxon>
        <taxon>Pseudomonadota</taxon>
        <taxon>Gammaproteobacteria</taxon>
        <taxon>Oceanospirillales</taxon>
        <taxon>Halomonadaceae</taxon>
        <taxon>Cobetia</taxon>
    </lineage>
</organism>
<sequence length="244" mass="26615">MSAHTLSSPLSLLGFSSFLSSPPASRHAGTLLFSSLLAMLLLISPQAHAISLLDSDADLNAPTETSAGAPPPPSPPETVVTTTTAANVDPAANPLLGETWNRRSLVLVAPDEQDRDLQRQRDELRATRGELQQRDVTLYSLMGTRGIHDGVPMSFEEVRALRDAMQLREGAPFTVILMGKDGGKKMQQEGFVSPDQIYQVIDNMPMRQRESSQNSRAASPSQATEEHSAPEPLSDEDWQWQKSE</sequence>
<feature type="compositionally biased region" description="Polar residues" evidence="2">
    <location>
        <begin position="211"/>
        <end position="223"/>
    </location>
</feature>
<reference evidence="4 5" key="1">
    <citation type="submission" date="2019-07" db="EMBL/GenBank/DDBJ databases">
        <title>Diversity of Bacteria from Kongsfjorden, Arctic.</title>
        <authorList>
            <person name="Yu Y."/>
        </authorList>
    </citation>
    <scope>NUCLEOTIDE SEQUENCE [LARGE SCALE GENOMIC DNA]</scope>
    <source>
        <strain evidence="4 5">SM1923</strain>
    </source>
</reference>
<gene>
    <name evidence="4" type="ORF">FQP86_03365</name>
</gene>
<dbReference type="EMBL" id="VNFH01000002">
    <property type="protein sequence ID" value="TVU72724.1"/>
    <property type="molecule type" value="Genomic_DNA"/>
</dbReference>
<protein>
    <submittedName>
        <fullName evidence="4">DUF4174 domain-containing protein</fullName>
    </submittedName>
</protein>
<keyword evidence="5" id="KW-1185">Reference proteome</keyword>
<feature type="region of interest" description="Disordered" evidence="2">
    <location>
        <begin position="61"/>
        <end position="80"/>
    </location>
</feature>
<evidence type="ECO:0000256" key="2">
    <source>
        <dbReference type="SAM" id="MobiDB-lite"/>
    </source>
</evidence>
<dbReference type="RefSeq" id="WP_144726592.1">
    <property type="nucleotide sequence ID" value="NZ_CAWOWR010000076.1"/>
</dbReference>
<feature type="domain" description="DUF4174" evidence="3">
    <location>
        <begin position="96"/>
        <end position="210"/>
    </location>
</feature>
<dbReference type="Proteomes" id="UP000319941">
    <property type="component" value="Unassembled WGS sequence"/>
</dbReference>
<feature type="region of interest" description="Disordered" evidence="2">
    <location>
        <begin position="203"/>
        <end position="244"/>
    </location>
</feature>